<dbReference type="GO" id="GO:0034965">
    <property type="term" value="P:intronic box C/D snoRNA processing"/>
    <property type="evidence" value="ECO:0007669"/>
    <property type="project" value="TreeGrafter"/>
</dbReference>
<dbReference type="PANTHER" id="PTHR28256">
    <property type="entry name" value="RIBONUCLEASES P/MRP PROTEIN SUBUNIT POP7"/>
    <property type="match status" value="1"/>
</dbReference>
<organism evidence="5 6">
    <name type="scientific">Sphaerosporella brunnea</name>
    <dbReference type="NCBI Taxonomy" id="1250544"/>
    <lineage>
        <taxon>Eukaryota</taxon>
        <taxon>Fungi</taxon>
        <taxon>Dikarya</taxon>
        <taxon>Ascomycota</taxon>
        <taxon>Pezizomycotina</taxon>
        <taxon>Pezizomycetes</taxon>
        <taxon>Pezizales</taxon>
        <taxon>Pyronemataceae</taxon>
        <taxon>Sphaerosporella</taxon>
    </lineage>
</organism>
<comment type="subcellular location">
    <subcellularLocation>
        <location evidence="1">Nucleus</location>
    </subcellularLocation>
</comment>
<evidence type="ECO:0000313" key="6">
    <source>
        <dbReference type="Proteomes" id="UP000326924"/>
    </source>
</evidence>
<dbReference type="FunCoup" id="A0A5J5EY93">
    <property type="interactions" value="75"/>
</dbReference>
<keyword evidence="6" id="KW-1185">Reference proteome</keyword>
<dbReference type="GO" id="GO:0003723">
    <property type="term" value="F:RNA binding"/>
    <property type="evidence" value="ECO:0007669"/>
    <property type="project" value="TreeGrafter"/>
</dbReference>
<dbReference type="GO" id="GO:0000171">
    <property type="term" value="F:ribonuclease MRP activity"/>
    <property type="evidence" value="ECO:0007669"/>
    <property type="project" value="TreeGrafter"/>
</dbReference>
<dbReference type="InterPro" id="IPR020241">
    <property type="entry name" value="RNase_P/MRP_Pop7_fungi"/>
</dbReference>
<evidence type="ECO:0000256" key="3">
    <source>
        <dbReference type="ARBA" id="ARBA00023242"/>
    </source>
</evidence>
<dbReference type="GO" id="GO:0001682">
    <property type="term" value="P:tRNA 5'-leader removal"/>
    <property type="evidence" value="ECO:0007669"/>
    <property type="project" value="InterPro"/>
</dbReference>
<evidence type="ECO:0000256" key="2">
    <source>
        <dbReference type="ARBA" id="ARBA00022694"/>
    </source>
</evidence>
<dbReference type="AlphaFoldDB" id="A0A5J5EY93"/>
<name>A0A5J5EY93_9PEZI</name>
<comment type="caution">
    <text evidence="5">The sequence shown here is derived from an EMBL/GenBank/DDBJ whole genome shotgun (WGS) entry which is preliminary data.</text>
</comment>
<feature type="compositionally biased region" description="Basic and acidic residues" evidence="4">
    <location>
        <begin position="151"/>
        <end position="165"/>
    </location>
</feature>
<dbReference type="OrthoDB" id="5416589at2759"/>
<dbReference type="GO" id="GO:0004526">
    <property type="term" value="F:ribonuclease P activity"/>
    <property type="evidence" value="ECO:0007669"/>
    <property type="project" value="TreeGrafter"/>
</dbReference>
<evidence type="ECO:0000313" key="5">
    <source>
        <dbReference type="EMBL" id="KAA8906283.1"/>
    </source>
</evidence>
<keyword evidence="3" id="KW-0539">Nucleus</keyword>
<keyword evidence="2" id="KW-0819">tRNA processing</keyword>
<proteinExistence type="predicted"/>
<dbReference type="GO" id="GO:0006364">
    <property type="term" value="P:rRNA processing"/>
    <property type="evidence" value="ECO:0007669"/>
    <property type="project" value="TreeGrafter"/>
</dbReference>
<evidence type="ECO:0000256" key="4">
    <source>
        <dbReference type="SAM" id="MobiDB-lite"/>
    </source>
</evidence>
<gene>
    <name evidence="5" type="ORF">FN846DRAFT_907072</name>
</gene>
<feature type="region of interest" description="Disordered" evidence="4">
    <location>
        <begin position="151"/>
        <end position="175"/>
    </location>
</feature>
<dbReference type="GO" id="GO:0000294">
    <property type="term" value="P:nuclear-transcribed mRNA catabolic process, RNase MRP-dependent"/>
    <property type="evidence" value="ECO:0007669"/>
    <property type="project" value="TreeGrafter"/>
</dbReference>
<dbReference type="GO" id="GO:0000172">
    <property type="term" value="C:ribonuclease MRP complex"/>
    <property type="evidence" value="ECO:0007669"/>
    <property type="project" value="InterPro"/>
</dbReference>
<evidence type="ECO:0000256" key="1">
    <source>
        <dbReference type="ARBA" id="ARBA00004123"/>
    </source>
</evidence>
<feature type="compositionally biased region" description="Polar residues" evidence="4">
    <location>
        <begin position="8"/>
        <end position="17"/>
    </location>
</feature>
<dbReference type="EMBL" id="VXIS01000090">
    <property type="protein sequence ID" value="KAA8906283.1"/>
    <property type="molecule type" value="Genomic_DNA"/>
</dbReference>
<dbReference type="GO" id="GO:0005655">
    <property type="term" value="C:nucleolar ribonuclease P complex"/>
    <property type="evidence" value="ECO:0007669"/>
    <property type="project" value="InterPro"/>
</dbReference>
<dbReference type="InterPro" id="IPR036882">
    <property type="entry name" value="Alba-like_dom_sf"/>
</dbReference>
<protein>
    <submittedName>
        <fullName evidence="5">Rpp20 subunit of nuclear RNase MRP and P-domain-containing protein</fullName>
    </submittedName>
</protein>
<dbReference type="PANTHER" id="PTHR28256:SF1">
    <property type="entry name" value="RIBONUCLEASES P_MRP PROTEIN SUBUNIT POP7"/>
    <property type="match status" value="1"/>
</dbReference>
<feature type="region of interest" description="Disordered" evidence="4">
    <location>
        <begin position="1"/>
        <end position="22"/>
    </location>
</feature>
<sequence length="194" mass="21915">MVRYNKPTVHNASTTKLPSHKTLQKRPLLHPAIPTPKSSAPRIIYVGSKTPHGAVIKKVDKYLEIIDAPLRDKKGRAVKRKAKKEEEGVTLKATGFAICSALALGNFFMERGERVEVRTASMTVVDDVVDRPEGEVGKKFRVRKKKKVELEKEKEETEEKGVMEVDDKEEEDVDMVTRTTSAVEIFITRKKEDT</sequence>
<accession>A0A5J5EY93</accession>
<dbReference type="Pfam" id="PF12328">
    <property type="entry name" value="Rpp20"/>
    <property type="match status" value="1"/>
</dbReference>
<dbReference type="InterPro" id="IPR014612">
    <property type="entry name" value="Pop7/Rpp20"/>
</dbReference>
<dbReference type="Proteomes" id="UP000326924">
    <property type="component" value="Unassembled WGS sequence"/>
</dbReference>
<dbReference type="InParanoid" id="A0A5J5EY93"/>
<dbReference type="Gene3D" id="3.30.110.20">
    <property type="entry name" value="Alba-like domain"/>
    <property type="match status" value="1"/>
</dbReference>
<reference evidence="5 6" key="1">
    <citation type="submission" date="2019-09" db="EMBL/GenBank/DDBJ databases">
        <title>Draft genome of the ectomycorrhizal ascomycete Sphaerosporella brunnea.</title>
        <authorList>
            <consortium name="DOE Joint Genome Institute"/>
            <person name="Benucci G.M."/>
            <person name="Marozzi G."/>
            <person name="Antonielli L."/>
            <person name="Sanchez S."/>
            <person name="Marco P."/>
            <person name="Wang X."/>
            <person name="Falini L.B."/>
            <person name="Barry K."/>
            <person name="Haridas S."/>
            <person name="Lipzen A."/>
            <person name="Labutti K."/>
            <person name="Grigoriev I.V."/>
            <person name="Murat C."/>
            <person name="Martin F."/>
            <person name="Albertini E."/>
            <person name="Donnini D."/>
            <person name="Bonito G."/>
        </authorList>
    </citation>
    <scope>NUCLEOTIDE SEQUENCE [LARGE SCALE GENOMIC DNA]</scope>
    <source>
        <strain evidence="5 6">Sb_GMNB300</strain>
    </source>
</reference>